<organism evidence="4 5">
    <name type="scientific">Clostridium fungisolvens</name>
    <dbReference type="NCBI Taxonomy" id="1604897"/>
    <lineage>
        <taxon>Bacteria</taxon>
        <taxon>Bacillati</taxon>
        <taxon>Bacillota</taxon>
        <taxon>Clostridia</taxon>
        <taxon>Eubacteriales</taxon>
        <taxon>Clostridiaceae</taxon>
        <taxon>Clostridium</taxon>
    </lineage>
</organism>
<name>A0A6V8SL95_9CLOT</name>
<protein>
    <recommendedName>
        <fullName evidence="2">Phosphoesterase</fullName>
        <ecNumber evidence="2">3.1.4.-</ecNumber>
    </recommendedName>
</protein>
<dbReference type="InterPro" id="IPR000979">
    <property type="entry name" value="Phosphodiesterase_MJ0936/Vps29"/>
</dbReference>
<keyword evidence="5" id="KW-1185">Reference proteome</keyword>
<dbReference type="Proteomes" id="UP000580568">
    <property type="component" value="Unassembled WGS sequence"/>
</dbReference>
<dbReference type="GO" id="GO:0046872">
    <property type="term" value="F:metal ion binding"/>
    <property type="evidence" value="ECO:0007669"/>
    <property type="project" value="UniProtKB-KW"/>
</dbReference>
<dbReference type="EMBL" id="BLZR01000001">
    <property type="protein sequence ID" value="GFP77521.1"/>
    <property type="molecule type" value="Genomic_DNA"/>
</dbReference>
<dbReference type="NCBIfam" id="TIGR00040">
    <property type="entry name" value="yfcE"/>
    <property type="match status" value="1"/>
</dbReference>
<dbReference type="InterPro" id="IPR029052">
    <property type="entry name" value="Metallo-depent_PP-like"/>
</dbReference>
<comment type="cofactor">
    <cofactor evidence="2">
        <name>a divalent metal cation</name>
        <dbReference type="ChEBI" id="CHEBI:60240"/>
    </cofactor>
</comment>
<evidence type="ECO:0000256" key="2">
    <source>
        <dbReference type="RuleBase" id="RU362039"/>
    </source>
</evidence>
<sequence length="157" mass="17833">MLVAVVSDTHGITEYIEKVKRMINKSDILIHLGDNITDLEYIIKNYNGKVYGVKGNCDFSNNYPVDMIVEVLDKKLFITHGHKYNVKYDLNSIYFKAKEVAADAALFGHTHQSLVTQHSNIWLVNPGSASLPRMSKRSIAFIEVEEGKPLYPYLVEL</sequence>
<evidence type="ECO:0000259" key="3">
    <source>
        <dbReference type="Pfam" id="PF12850"/>
    </source>
</evidence>
<evidence type="ECO:0000313" key="4">
    <source>
        <dbReference type="EMBL" id="GFP77521.1"/>
    </source>
</evidence>
<dbReference type="CDD" id="cd00841">
    <property type="entry name" value="MPP_YfcE"/>
    <property type="match status" value="1"/>
</dbReference>
<dbReference type="EC" id="3.1.4.-" evidence="2"/>
<gene>
    <name evidence="4" type="ORF">bsdtw1_03678</name>
</gene>
<dbReference type="PANTHER" id="PTHR11124">
    <property type="entry name" value="VACUOLAR SORTING PROTEIN VPS29"/>
    <property type="match status" value="1"/>
</dbReference>
<dbReference type="InterPro" id="IPR024654">
    <property type="entry name" value="Calcineurin-like_PHP_lpxH"/>
</dbReference>
<comment type="caution">
    <text evidence="4">The sequence shown here is derived from an EMBL/GenBank/DDBJ whole genome shotgun (WGS) entry which is preliminary data.</text>
</comment>
<dbReference type="AlphaFoldDB" id="A0A6V8SL95"/>
<dbReference type="GO" id="GO:0016787">
    <property type="term" value="F:hydrolase activity"/>
    <property type="evidence" value="ECO:0007669"/>
    <property type="project" value="UniProtKB-UniRule"/>
</dbReference>
<keyword evidence="2" id="KW-0479">Metal-binding</keyword>
<accession>A0A6V8SL95</accession>
<dbReference type="RefSeq" id="WP_183278891.1">
    <property type="nucleotide sequence ID" value="NZ_BLZR01000001.1"/>
</dbReference>
<feature type="domain" description="Calcineurin-like phosphoesterase" evidence="3">
    <location>
        <begin position="1"/>
        <end position="146"/>
    </location>
</feature>
<reference evidence="4 5" key="1">
    <citation type="submission" date="2020-07" db="EMBL/GenBank/DDBJ databases">
        <title>A new beta-1,3-glucan-decomposing anaerobic bacterium isolated from anoxic soil subjected to biological soil disinfestation.</title>
        <authorList>
            <person name="Ueki A."/>
            <person name="Tonouchi A."/>
        </authorList>
    </citation>
    <scope>NUCLEOTIDE SEQUENCE [LARGE SCALE GENOMIC DNA]</scope>
    <source>
        <strain evidence="4 5">TW1</strain>
    </source>
</reference>
<dbReference type="SUPFAM" id="SSF56300">
    <property type="entry name" value="Metallo-dependent phosphatases"/>
    <property type="match status" value="1"/>
</dbReference>
<evidence type="ECO:0000256" key="1">
    <source>
        <dbReference type="ARBA" id="ARBA00008950"/>
    </source>
</evidence>
<evidence type="ECO:0000313" key="5">
    <source>
        <dbReference type="Proteomes" id="UP000580568"/>
    </source>
</evidence>
<dbReference type="Pfam" id="PF12850">
    <property type="entry name" value="Metallophos_2"/>
    <property type="match status" value="1"/>
</dbReference>
<dbReference type="InterPro" id="IPR041802">
    <property type="entry name" value="MPP_YfcE"/>
</dbReference>
<proteinExistence type="inferred from homology"/>
<dbReference type="Gene3D" id="3.60.21.10">
    <property type="match status" value="1"/>
</dbReference>
<comment type="similarity">
    <text evidence="1 2">Belongs to the metallophosphoesterase superfamily. YfcE family.</text>
</comment>